<dbReference type="GO" id="GO:0016020">
    <property type="term" value="C:membrane"/>
    <property type="evidence" value="ECO:0007669"/>
    <property type="project" value="UniProtKB-SubCell"/>
</dbReference>
<keyword evidence="2 16" id="KW-0723">Serine/threonine-protein kinase</keyword>
<dbReference type="PROSITE" id="PS50011">
    <property type="entry name" value="PROTEIN_KINASE_DOM"/>
    <property type="match status" value="1"/>
</dbReference>
<keyword evidence="13" id="KW-0675">Receptor</keyword>
<feature type="domain" description="Protein kinase" evidence="18">
    <location>
        <begin position="81"/>
        <end position="364"/>
    </location>
</feature>
<dbReference type="AlphaFoldDB" id="A0A7I8KR49"/>
<name>A0A7I8KR49_SPIIN</name>
<keyword evidence="11 17" id="KW-1133">Transmembrane helix</keyword>
<dbReference type="PROSITE" id="PS00108">
    <property type="entry name" value="PROTEIN_KINASE_ST"/>
    <property type="match status" value="1"/>
</dbReference>
<dbReference type="InterPro" id="IPR008271">
    <property type="entry name" value="Ser/Thr_kinase_AS"/>
</dbReference>
<keyword evidence="8 15" id="KW-0547">Nucleotide-binding</keyword>
<evidence type="ECO:0000256" key="1">
    <source>
        <dbReference type="ARBA" id="ARBA00004479"/>
    </source>
</evidence>
<evidence type="ECO:0000256" key="10">
    <source>
        <dbReference type="ARBA" id="ARBA00022840"/>
    </source>
</evidence>
<dbReference type="InterPro" id="IPR011009">
    <property type="entry name" value="Kinase-like_dom_sf"/>
</dbReference>
<evidence type="ECO:0000256" key="13">
    <source>
        <dbReference type="ARBA" id="ARBA00023170"/>
    </source>
</evidence>
<evidence type="ECO:0000256" key="4">
    <source>
        <dbReference type="ARBA" id="ARBA00022679"/>
    </source>
</evidence>
<dbReference type="GO" id="GO:0004674">
    <property type="term" value="F:protein serine/threonine kinase activity"/>
    <property type="evidence" value="ECO:0007669"/>
    <property type="project" value="UniProtKB-KW"/>
</dbReference>
<dbReference type="PROSITE" id="PS00107">
    <property type="entry name" value="PROTEIN_KINASE_ATP"/>
    <property type="match status" value="1"/>
</dbReference>
<keyword evidence="5 17" id="KW-0812">Transmembrane</keyword>
<protein>
    <recommendedName>
        <fullName evidence="18">Protein kinase domain-containing protein</fullName>
    </recommendedName>
</protein>
<dbReference type="Gene3D" id="3.30.200.20">
    <property type="entry name" value="Phosphorylase Kinase, domain 1"/>
    <property type="match status" value="1"/>
</dbReference>
<keyword evidence="10 15" id="KW-0067">ATP-binding</keyword>
<evidence type="ECO:0000256" key="12">
    <source>
        <dbReference type="ARBA" id="ARBA00023136"/>
    </source>
</evidence>
<reference evidence="19" key="1">
    <citation type="submission" date="2020-02" db="EMBL/GenBank/DDBJ databases">
        <authorList>
            <person name="Scholz U."/>
            <person name="Mascher M."/>
            <person name="Fiebig A."/>
        </authorList>
    </citation>
    <scope>NUCLEOTIDE SEQUENCE</scope>
</reference>
<keyword evidence="9" id="KW-0418">Kinase</keyword>
<dbReference type="OrthoDB" id="4062651at2759"/>
<evidence type="ECO:0000259" key="18">
    <source>
        <dbReference type="PROSITE" id="PS50011"/>
    </source>
</evidence>
<dbReference type="CDD" id="cd14066">
    <property type="entry name" value="STKc_IRAK"/>
    <property type="match status" value="1"/>
</dbReference>
<keyword evidence="4" id="KW-0808">Transferase</keyword>
<accession>A0A7I8KR49</accession>
<dbReference type="PANTHER" id="PTHR48006:SF47">
    <property type="entry name" value="PHYTOSULFOKINE RECEPTOR 2-LIKE"/>
    <property type="match status" value="1"/>
</dbReference>
<dbReference type="Gene3D" id="1.10.510.10">
    <property type="entry name" value="Transferase(Phosphotransferase) domain 1"/>
    <property type="match status" value="1"/>
</dbReference>
<dbReference type="SUPFAM" id="SSF56112">
    <property type="entry name" value="Protein kinase-like (PK-like)"/>
    <property type="match status" value="1"/>
</dbReference>
<dbReference type="FunFam" id="3.30.200.20:FF:000745">
    <property type="entry name" value="Phytosulfokine receptor 2"/>
    <property type="match status" value="1"/>
</dbReference>
<evidence type="ECO:0000256" key="7">
    <source>
        <dbReference type="ARBA" id="ARBA00022737"/>
    </source>
</evidence>
<dbReference type="Pfam" id="PF07714">
    <property type="entry name" value="PK_Tyr_Ser-Thr"/>
    <property type="match status" value="1"/>
</dbReference>
<dbReference type="PANTHER" id="PTHR48006">
    <property type="entry name" value="LEUCINE-RICH REPEAT-CONTAINING PROTEIN DDB_G0281931-RELATED"/>
    <property type="match status" value="1"/>
</dbReference>
<evidence type="ECO:0000256" key="15">
    <source>
        <dbReference type="PROSITE-ProRule" id="PRU10141"/>
    </source>
</evidence>
<dbReference type="Proteomes" id="UP000663760">
    <property type="component" value="Chromosome 8"/>
</dbReference>
<sequence length="364" mass="39360">MEPVIQALLAACGSFFLVSLLFGVAILCLHAFRNRSSRVLNLPSRGGERPRAGASINESVTFDPSLDRISMARLAAATGNFAADRIVGDGSFGFVYRAEMPDGRTVAVKKLSPDAFHGFREFRAEVETLGRIRHQNLARILGYCVSGSDRLLIYEFLEQGSLDQWLHETSSSRPPLPWAARLGVIRGVAAGLAFLHADCKPPIIHRDIKASNVLLDGGFEARITDFGLARRVDSSRSHVSTQVAGTMGYMPPEYRDGLTAATVKADVYSFGILMFEVASGRRPNWPVLVKGKEVALVRWARGLVEGGSGLELLDPALMGGEGAAPPAAEEEQVKGFLTVAHRCTSNASRARPSMGEVLNLLDQL</sequence>
<keyword evidence="20" id="KW-1185">Reference proteome</keyword>
<dbReference type="SMART" id="SM00220">
    <property type="entry name" value="S_TKc"/>
    <property type="match status" value="1"/>
</dbReference>
<evidence type="ECO:0000313" key="19">
    <source>
        <dbReference type="EMBL" id="CAA7400290.1"/>
    </source>
</evidence>
<evidence type="ECO:0000256" key="2">
    <source>
        <dbReference type="ARBA" id="ARBA00022527"/>
    </source>
</evidence>
<keyword evidence="6" id="KW-0732">Signal</keyword>
<keyword evidence="3" id="KW-0433">Leucine-rich repeat</keyword>
<evidence type="ECO:0000256" key="8">
    <source>
        <dbReference type="ARBA" id="ARBA00022741"/>
    </source>
</evidence>
<gene>
    <name evidence="19" type="ORF">SI8410_08010968</name>
</gene>
<evidence type="ECO:0000313" key="20">
    <source>
        <dbReference type="Proteomes" id="UP000663760"/>
    </source>
</evidence>
<comment type="similarity">
    <text evidence="16">Belongs to the protein kinase superfamily.</text>
</comment>
<evidence type="ECO:0000256" key="11">
    <source>
        <dbReference type="ARBA" id="ARBA00022989"/>
    </source>
</evidence>
<evidence type="ECO:0000256" key="14">
    <source>
        <dbReference type="ARBA" id="ARBA00023180"/>
    </source>
</evidence>
<evidence type="ECO:0000256" key="17">
    <source>
        <dbReference type="SAM" id="Phobius"/>
    </source>
</evidence>
<dbReference type="GO" id="GO:0005524">
    <property type="term" value="F:ATP binding"/>
    <property type="evidence" value="ECO:0007669"/>
    <property type="project" value="UniProtKB-UniRule"/>
</dbReference>
<dbReference type="EMBL" id="LR746271">
    <property type="protein sequence ID" value="CAA7400290.1"/>
    <property type="molecule type" value="Genomic_DNA"/>
</dbReference>
<keyword evidence="7" id="KW-0677">Repeat</keyword>
<dbReference type="InterPro" id="IPR051824">
    <property type="entry name" value="LRR_Rcpt-Like_S/T_Kinase"/>
</dbReference>
<organism evidence="19 20">
    <name type="scientific">Spirodela intermedia</name>
    <name type="common">Intermediate duckweed</name>
    <dbReference type="NCBI Taxonomy" id="51605"/>
    <lineage>
        <taxon>Eukaryota</taxon>
        <taxon>Viridiplantae</taxon>
        <taxon>Streptophyta</taxon>
        <taxon>Embryophyta</taxon>
        <taxon>Tracheophyta</taxon>
        <taxon>Spermatophyta</taxon>
        <taxon>Magnoliopsida</taxon>
        <taxon>Liliopsida</taxon>
        <taxon>Araceae</taxon>
        <taxon>Lemnoideae</taxon>
        <taxon>Spirodela</taxon>
    </lineage>
</organism>
<dbReference type="InterPro" id="IPR001245">
    <property type="entry name" value="Ser-Thr/Tyr_kinase_cat_dom"/>
</dbReference>
<evidence type="ECO:0000256" key="3">
    <source>
        <dbReference type="ARBA" id="ARBA00022614"/>
    </source>
</evidence>
<keyword evidence="12 17" id="KW-0472">Membrane</keyword>
<evidence type="ECO:0000256" key="16">
    <source>
        <dbReference type="RuleBase" id="RU000304"/>
    </source>
</evidence>
<dbReference type="InterPro" id="IPR000719">
    <property type="entry name" value="Prot_kinase_dom"/>
</dbReference>
<evidence type="ECO:0000256" key="5">
    <source>
        <dbReference type="ARBA" id="ARBA00022692"/>
    </source>
</evidence>
<proteinExistence type="inferred from homology"/>
<evidence type="ECO:0000256" key="6">
    <source>
        <dbReference type="ARBA" id="ARBA00022729"/>
    </source>
</evidence>
<comment type="subcellular location">
    <subcellularLocation>
        <location evidence="1">Membrane</location>
        <topology evidence="1">Single-pass type I membrane protein</topology>
    </subcellularLocation>
</comment>
<dbReference type="FunFam" id="1.10.510.10:FF:000388">
    <property type="entry name" value="Leucine-rich repeat receptor-like tyrosine-protein kinase PXC3"/>
    <property type="match status" value="1"/>
</dbReference>
<feature type="binding site" evidence="15">
    <location>
        <position position="110"/>
    </location>
    <ligand>
        <name>ATP</name>
        <dbReference type="ChEBI" id="CHEBI:30616"/>
    </ligand>
</feature>
<dbReference type="InterPro" id="IPR017441">
    <property type="entry name" value="Protein_kinase_ATP_BS"/>
</dbReference>
<evidence type="ECO:0000256" key="9">
    <source>
        <dbReference type="ARBA" id="ARBA00022777"/>
    </source>
</evidence>
<keyword evidence="14" id="KW-0325">Glycoprotein</keyword>
<feature type="transmembrane region" description="Helical" evidence="17">
    <location>
        <begin position="6"/>
        <end position="32"/>
    </location>
</feature>